<dbReference type="Proteomes" id="UP000663842">
    <property type="component" value="Unassembled WGS sequence"/>
</dbReference>
<evidence type="ECO:0000313" key="4">
    <source>
        <dbReference type="Proteomes" id="UP000663856"/>
    </source>
</evidence>
<evidence type="ECO:0000313" key="3">
    <source>
        <dbReference type="EMBL" id="CAF3881998.1"/>
    </source>
</evidence>
<dbReference type="EMBL" id="CAJOBG010000717">
    <property type="protein sequence ID" value="CAF3849342.1"/>
    <property type="molecule type" value="Genomic_DNA"/>
</dbReference>
<name>A0A816QKP7_9BILA</name>
<gene>
    <name evidence="2" type="ORF">OVN521_LOCUS6758</name>
    <name evidence="3" type="ORF">UXM345_LOCUS9523</name>
    <name evidence="1" type="ORF">WKI299_LOCUS12136</name>
</gene>
<dbReference type="Proteomes" id="UP000663856">
    <property type="component" value="Unassembled WGS sequence"/>
</dbReference>
<dbReference type="Proteomes" id="UP000663866">
    <property type="component" value="Unassembled WGS sequence"/>
</dbReference>
<dbReference type="EMBL" id="CAJOBF010000873">
    <property type="protein sequence ID" value="CAF3881998.1"/>
    <property type="molecule type" value="Genomic_DNA"/>
</dbReference>
<keyword evidence="5" id="KW-1185">Reference proteome</keyword>
<protein>
    <submittedName>
        <fullName evidence="1">Uncharacterized protein</fullName>
    </submittedName>
</protein>
<organism evidence="1 4">
    <name type="scientific">Rotaria magnacalcarata</name>
    <dbReference type="NCBI Taxonomy" id="392030"/>
    <lineage>
        <taxon>Eukaryota</taxon>
        <taxon>Metazoa</taxon>
        <taxon>Spiralia</taxon>
        <taxon>Gnathifera</taxon>
        <taxon>Rotifera</taxon>
        <taxon>Eurotatoria</taxon>
        <taxon>Bdelloidea</taxon>
        <taxon>Philodinida</taxon>
        <taxon>Philodinidae</taxon>
        <taxon>Rotaria</taxon>
    </lineage>
</organism>
<evidence type="ECO:0000313" key="2">
    <source>
        <dbReference type="EMBL" id="CAF3849342.1"/>
    </source>
</evidence>
<sequence length="84" mass="9353">MDELAFAKEHPFGPTELDLPATVELQTILVYDKPHAAVLSTNSGEIYQSKKIMVMSTLKDLNIQHAICFQCSILDDTETSIIQT</sequence>
<evidence type="ECO:0000313" key="1">
    <source>
        <dbReference type="EMBL" id="CAF2061138.1"/>
    </source>
</evidence>
<dbReference type="EMBL" id="CAJNRF010004560">
    <property type="protein sequence ID" value="CAF2061138.1"/>
    <property type="molecule type" value="Genomic_DNA"/>
</dbReference>
<reference evidence="1" key="1">
    <citation type="submission" date="2021-02" db="EMBL/GenBank/DDBJ databases">
        <authorList>
            <person name="Nowell W R."/>
        </authorList>
    </citation>
    <scope>NUCLEOTIDE SEQUENCE</scope>
</reference>
<accession>A0A816QKP7</accession>
<proteinExistence type="predicted"/>
<evidence type="ECO:0000313" key="5">
    <source>
        <dbReference type="Proteomes" id="UP000663866"/>
    </source>
</evidence>
<comment type="caution">
    <text evidence="1">The sequence shown here is derived from an EMBL/GenBank/DDBJ whole genome shotgun (WGS) entry which is preliminary data.</text>
</comment>
<dbReference type="AlphaFoldDB" id="A0A816QKP7"/>